<gene>
    <name evidence="1" type="ORF">PSTT_05355</name>
</gene>
<dbReference type="EMBL" id="PKSL01000039">
    <property type="protein sequence ID" value="POW11348.1"/>
    <property type="molecule type" value="Genomic_DNA"/>
</dbReference>
<sequence length="161" mass="18076">MPQLGKSIPIHALTGGVDDDQRVRSRRWGPSPPTWPNWARSEASLKALTLALTQAIEKPGSDEVPSTKGTLSVQNDFSRMKKRHIFNATTTIYILRDLTQCHFRHVGKDCNYPSSQTPCIGRLWGNHGYRCAACMRSHAVQRQCQLIRKYYVTMTTGCATA</sequence>
<protein>
    <submittedName>
        <fullName evidence="1">Uncharacterized protein</fullName>
    </submittedName>
</protein>
<proteinExistence type="predicted"/>
<dbReference type="Proteomes" id="UP000239156">
    <property type="component" value="Unassembled WGS sequence"/>
</dbReference>
<evidence type="ECO:0000313" key="2">
    <source>
        <dbReference type="Proteomes" id="UP000239156"/>
    </source>
</evidence>
<comment type="caution">
    <text evidence="1">The sequence shown here is derived from an EMBL/GenBank/DDBJ whole genome shotgun (WGS) entry which is preliminary data.</text>
</comment>
<dbReference type="VEuPathDB" id="FungiDB:PSTT_05355"/>
<name>A0A2S4VPJ7_9BASI</name>
<keyword evidence="2" id="KW-1185">Reference proteome</keyword>
<organism evidence="1 2">
    <name type="scientific">Puccinia striiformis</name>
    <dbReference type="NCBI Taxonomy" id="27350"/>
    <lineage>
        <taxon>Eukaryota</taxon>
        <taxon>Fungi</taxon>
        <taxon>Dikarya</taxon>
        <taxon>Basidiomycota</taxon>
        <taxon>Pucciniomycotina</taxon>
        <taxon>Pucciniomycetes</taxon>
        <taxon>Pucciniales</taxon>
        <taxon>Pucciniaceae</taxon>
        <taxon>Puccinia</taxon>
    </lineage>
</organism>
<reference evidence="1" key="1">
    <citation type="submission" date="2017-12" db="EMBL/GenBank/DDBJ databases">
        <title>Gene loss provides genomic basis for host adaptation in cereal stripe rust fungi.</title>
        <authorList>
            <person name="Xia C."/>
        </authorList>
    </citation>
    <scope>NUCLEOTIDE SEQUENCE [LARGE SCALE GENOMIC DNA]</scope>
    <source>
        <strain evidence="1">93-210</strain>
    </source>
</reference>
<dbReference type="AlphaFoldDB" id="A0A2S4VPJ7"/>
<accession>A0A2S4VPJ7</accession>
<evidence type="ECO:0000313" key="1">
    <source>
        <dbReference type="EMBL" id="POW11348.1"/>
    </source>
</evidence>